<dbReference type="Bgee" id="ENSLACG00000000482">
    <property type="expression patterns" value="Expressed in mesonephros and 3 other cell types or tissues"/>
</dbReference>
<sequence>QPSSDVSSGSSVSVHSKSRRYRTKALNSEVDETLFGSAKLNTVKEDDASEKEGPRQGKAASAPAGGQKEIIRIITKDLIRSLIVPTEDPSGKSVIITPQEYNRIRSAARFLTKEEREVAMQKMKEEKAEILDAVCNRKNHMKQQEVHRKKNEKLNEMEEEAKVNAQYLLEKAYAMRMEQEDEIKHVNELILNTKCHVIRDAQILEKKQIDKELGDEEMRLDQMMEVERQRAIQMQEEIEALRKQERLRGQLQLLEQIKKNQEEAHLNEEVREQETQQMLEYLEQVQLEDMKVSKAPESLR</sequence>
<keyword evidence="5" id="KW-0966">Cell projection</keyword>
<evidence type="ECO:0000256" key="3">
    <source>
        <dbReference type="ARBA" id="ARBA00023054"/>
    </source>
</evidence>
<reference evidence="12" key="1">
    <citation type="submission" date="2011-08" db="EMBL/GenBank/DDBJ databases">
        <title>The draft genome of Latimeria chalumnae.</title>
        <authorList>
            <person name="Di Palma F."/>
            <person name="Alfoldi J."/>
            <person name="Johnson J."/>
            <person name="Berlin A."/>
            <person name="Gnerre S."/>
            <person name="Jaffe D."/>
            <person name="MacCallum I."/>
            <person name="Young S."/>
            <person name="Walker B.J."/>
            <person name="Lander E."/>
            <person name="Lindblad-Toh K."/>
        </authorList>
    </citation>
    <scope>NUCLEOTIDE SEQUENCE [LARGE SCALE GENOMIC DNA]</scope>
    <source>
        <strain evidence="12">Wild caught</strain>
    </source>
</reference>
<comment type="subcellular location">
    <subcellularLocation>
        <location evidence="1">Cell projection</location>
        <location evidence="1">Cilium</location>
        <location evidence="1">Flagellum</location>
    </subcellularLocation>
</comment>
<feature type="compositionally biased region" description="Basic and acidic residues" evidence="9">
    <location>
        <begin position="42"/>
        <end position="55"/>
    </location>
</feature>
<protein>
    <recommendedName>
        <fullName evidence="7">Cilia- and flagella-associated protein 45</fullName>
    </recommendedName>
</protein>
<feature type="domain" description="Trichohyalin-plectin-homology" evidence="10">
    <location>
        <begin position="177"/>
        <end position="292"/>
    </location>
</feature>
<evidence type="ECO:0000256" key="4">
    <source>
        <dbReference type="ARBA" id="ARBA00023069"/>
    </source>
</evidence>
<evidence type="ECO:0000256" key="1">
    <source>
        <dbReference type="ARBA" id="ARBA00004230"/>
    </source>
</evidence>
<dbReference type="InParanoid" id="H2ZT22"/>
<dbReference type="Ensembl" id="ENSLACT00000000545.1">
    <property type="protein sequence ID" value="ENSLACP00000000543.1"/>
    <property type="gene ID" value="ENSLACG00000000482.1"/>
</dbReference>
<evidence type="ECO:0000256" key="2">
    <source>
        <dbReference type="ARBA" id="ARBA00022846"/>
    </source>
</evidence>
<dbReference type="InterPro" id="IPR043597">
    <property type="entry name" value="TPH_dom"/>
</dbReference>
<comment type="similarity">
    <text evidence="6">Belongs to the CFAP45 family.</text>
</comment>
<feature type="region of interest" description="Disordered" evidence="9">
    <location>
        <begin position="1"/>
        <end position="66"/>
    </location>
</feature>
<dbReference type="STRING" id="7897.ENSLACP00000000543"/>
<dbReference type="EMBL" id="AFYH01266467">
    <property type="status" value="NOT_ANNOTATED_CDS"/>
    <property type="molecule type" value="Genomic_DNA"/>
</dbReference>
<evidence type="ECO:0000256" key="9">
    <source>
        <dbReference type="SAM" id="MobiDB-lite"/>
    </source>
</evidence>
<organism evidence="11 12">
    <name type="scientific">Latimeria chalumnae</name>
    <name type="common">Coelacanth</name>
    <dbReference type="NCBI Taxonomy" id="7897"/>
    <lineage>
        <taxon>Eukaryota</taxon>
        <taxon>Metazoa</taxon>
        <taxon>Chordata</taxon>
        <taxon>Craniata</taxon>
        <taxon>Vertebrata</taxon>
        <taxon>Euteleostomi</taxon>
        <taxon>Coelacanthiformes</taxon>
        <taxon>Coelacanthidae</taxon>
        <taxon>Latimeria</taxon>
    </lineage>
</organism>
<evidence type="ECO:0000259" key="10">
    <source>
        <dbReference type="Pfam" id="PF13868"/>
    </source>
</evidence>
<accession>H2ZT22</accession>
<dbReference type="OMA" id="XAREAEF"/>
<dbReference type="EMBL" id="AFYH01266468">
    <property type="status" value="NOT_ANNOTATED_CDS"/>
    <property type="molecule type" value="Genomic_DNA"/>
</dbReference>
<keyword evidence="4" id="KW-0969">Cilium</keyword>
<keyword evidence="3 8" id="KW-0175">Coiled coil</keyword>
<evidence type="ECO:0000256" key="5">
    <source>
        <dbReference type="ARBA" id="ARBA00023273"/>
    </source>
</evidence>
<feature type="compositionally biased region" description="Low complexity" evidence="9">
    <location>
        <begin position="1"/>
        <end position="15"/>
    </location>
</feature>
<evidence type="ECO:0000313" key="11">
    <source>
        <dbReference type="Ensembl" id="ENSLACP00000000543.1"/>
    </source>
</evidence>
<dbReference type="AlphaFoldDB" id="H2ZT22"/>
<dbReference type="EMBL" id="AFYH01266469">
    <property type="status" value="NOT_ANNOTATED_CDS"/>
    <property type="molecule type" value="Genomic_DNA"/>
</dbReference>
<evidence type="ECO:0000256" key="7">
    <source>
        <dbReference type="ARBA" id="ARBA00034142"/>
    </source>
</evidence>
<dbReference type="Proteomes" id="UP000008672">
    <property type="component" value="Unassembled WGS sequence"/>
</dbReference>
<gene>
    <name evidence="11" type="primary">CFAP45</name>
</gene>
<dbReference type="GO" id="GO:0031514">
    <property type="term" value="C:motile cilium"/>
    <property type="evidence" value="ECO:0007669"/>
    <property type="project" value="UniProtKB-SubCell"/>
</dbReference>
<evidence type="ECO:0000313" key="12">
    <source>
        <dbReference type="Proteomes" id="UP000008672"/>
    </source>
</evidence>
<dbReference type="InterPro" id="IPR033253">
    <property type="entry name" value="CFAP45"/>
</dbReference>
<dbReference type="GeneTree" id="ENSGT00730000111174"/>
<evidence type="ECO:0000256" key="8">
    <source>
        <dbReference type="SAM" id="Coils"/>
    </source>
</evidence>
<name>H2ZT22_LATCH</name>
<reference evidence="11" key="2">
    <citation type="submission" date="2025-08" db="UniProtKB">
        <authorList>
            <consortium name="Ensembl"/>
        </authorList>
    </citation>
    <scope>IDENTIFICATION</scope>
</reference>
<evidence type="ECO:0000256" key="6">
    <source>
        <dbReference type="ARBA" id="ARBA00034116"/>
    </source>
</evidence>
<feature type="coiled-coil region" evidence="8">
    <location>
        <begin position="224"/>
        <end position="264"/>
    </location>
</feature>
<proteinExistence type="inferred from homology"/>
<dbReference type="PANTHER" id="PTHR15504">
    <property type="entry name" value="NASOPHARYNGEAL EPITHELIUM SPECIFIC PROTEIN 1"/>
    <property type="match status" value="1"/>
</dbReference>
<reference evidence="11" key="3">
    <citation type="submission" date="2025-09" db="UniProtKB">
        <authorList>
            <consortium name="Ensembl"/>
        </authorList>
    </citation>
    <scope>IDENTIFICATION</scope>
</reference>
<dbReference type="EMBL" id="AFYH01266465">
    <property type="status" value="NOT_ANNOTATED_CDS"/>
    <property type="molecule type" value="Genomic_DNA"/>
</dbReference>
<keyword evidence="12" id="KW-1185">Reference proteome</keyword>
<dbReference type="eggNOG" id="ENOG502QPRZ">
    <property type="taxonomic scope" value="Eukaryota"/>
</dbReference>
<dbReference type="HOGENOM" id="CLU_026959_1_0_1"/>
<dbReference type="PANTHER" id="PTHR15504:SF0">
    <property type="entry name" value="CILIA- AND FLAGELLA-ASSOCIATED PROTEIN 45"/>
    <property type="match status" value="1"/>
</dbReference>
<keyword evidence="2" id="KW-0282">Flagellum</keyword>
<dbReference type="Pfam" id="PF13868">
    <property type="entry name" value="TPH"/>
    <property type="match status" value="1"/>
</dbReference>
<dbReference type="EMBL" id="AFYH01266466">
    <property type="status" value="NOT_ANNOTATED_CDS"/>
    <property type="molecule type" value="Genomic_DNA"/>
</dbReference>